<dbReference type="InterPro" id="IPR000847">
    <property type="entry name" value="LysR_HTH_N"/>
</dbReference>
<keyword evidence="4" id="KW-0804">Transcription</keyword>
<evidence type="ECO:0000256" key="1">
    <source>
        <dbReference type="ARBA" id="ARBA00009437"/>
    </source>
</evidence>
<dbReference type="GO" id="GO:0032993">
    <property type="term" value="C:protein-DNA complex"/>
    <property type="evidence" value="ECO:0007669"/>
    <property type="project" value="TreeGrafter"/>
</dbReference>
<dbReference type="PANTHER" id="PTHR30346">
    <property type="entry name" value="TRANSCRIPTIONAL DUAL REGULATOR HCAR-RELATED"/>
    <property type="match status" value="1"/>
</dbReference>
<sequence length="300" mass="33859">MEIKQLEYFVAASEKGSFNKAAECLYTSQPNVSKVILNLEKELGRELFTRNSKGIELTPFGETIREYAKNILKNVLLINSTVSVNPGVKLTVSTFPGSFFAKVLMDFYEDTGGKYNIEHLQGTAEEITDNVKKGMSEIGLVYIARSQLTSFQHILTHKKLKFYPLDTKELCVHVGRNNPLYSRDSVSFSELPNLKFIGGVRDYFSMEHHLESVGMGIIRNEMLNHVICTASEYVMLNTLVNTDICGLGINFLTDQYREHGVKALTIDGCEPFLIVGCVTRENYEPSPPCKEFIEKMKKVL</sequence>
<dbReference type="CDD" id="cd05466">
    <property type="entry name" value="PBP2_LTTR_substrate"/>
    <property type="match status" value="1"/>
</dbReference>
<dbReference type="Proteomes" id="UP000824223">
    <property type="component" value="Unassembled WGS sequence"/>
</dbReference>
<dbReference type="GO" id="GO:0003677">
    <property type="term" value="F:DNA binding"/>
    <property type="evidence" value="ECO:0007669"/>
    <property type="project" value="UniProtKB-KW"/>
</dbReference>
<dbReference type="InterPro" id="IPR036388">
    <property type="entry name" value="WH-like_DNA-bd_sf"/>
</dbReference>
<dbReference type="InterPro" id="IPR036390">
    <property type="entry name" value="WH_DNA-bd_sf"/>
</dbReference>
<reference evidence="6" key="1">
    <citation type="journal article" date="2021" name="PeerJ">
        <title>Extensive microbial diversity within the chicken gut microbiome revealed by metagenomics and culture.</title>
        <authorList>
            <person name="Gilroy R."/>
            <person name="Ravi A."/>
            <person name="Getino M."/>
            <person name="Pursley I."/>
            <person name="Horton D.L."/>
            <person name="Alikhan N.F."/>
            <person name="Baker D."/>
            <person name="Gharbi K."/>
            <person name="Hall N."/>
            <person name="Watson M."/>
            <person name="Adriaenssens E.M."/>
            <person name="Foster-Nyarko E."/>
            <person name="Jarju S."/>
            <person name="Secka A."/>
            <person name="Antonio M."/>
            <person name="Oren A."/>
            <person name="Chaudhuri R.R."/>
            <person name="La Ragione R."/>
            <person name="Hildebrand F."/>
            <person name="Pallen M.J."/>
        </authorList>
    </citation>
    <scope>NUCLEOTIDE SEQUENCE</scope>
    <source>
        <strain evidence="6">ChiSjej2B20-11307</strain>
    </source>
</reference>
<gene>
    <name evidence="6" type="ORF">H9798_05880</name>
</gene>
<dbReference type="PANTHER" id="PTHR30346:SF0">
    <property type="entry name" value="HCA OPERON TRANSCRIPTIONAL ACTIVATOR HCAR"/>
    <property type="match status" value="1"/>
</dbReference>
<evidence type="ECO:0000256" key="3">
    <source>
        <dbReference type="ARBA" id="ARBA00023125"/>
    </source>
</evidence>
<keyword evidence="2" id="KW-0805">Transcription regulation</keyword>
<dbReference type="InterPro" id="IPR005119">
    <property type="entry name" value="LysR_subst-bd"/>
</dbReference>
<comment type="caution">
    <text evidence="6">The sequence shown here is derived from an EMBL/GenBank/DDBJ whole genome shotgun (WGS) entry which is preliminary data.</text>
</comment>
<evidence type="ECO:0000313" key="6">
    <source>
        <dbReference type="EMBL" id="HJA06664.1"/>
    </source>
</evidence>
<dbReference type="PRINTS" id="PR00039">
    <property type="entry name" value="HTHLYSR"/>
</dbReference>
<name>A0A9D2HA62_9FIRM</name>
<dbReference type="Pfam" id="PF00126">
    <property type="entry name" value="HTH_1"/>
    <property type="match status" value="1"/>
</dbReference>
<dbReference type="PROSITE" id="PS50931">
    <property type="entry name" value="HTH_LYSR"/>
    <property type="match status" value="1"/>
</dbReference>
<comment type="similarity">
    <text evidence="1">Belongs to the LysR transcriptional regulatory family.</text>
</comment>
<dbReference type="FunFam" id="1.10.10.10:FF:000001">
    <property type="entry name" value="LysR family transcriptional regulator"/>
    <property type="match status" value="1"/>
</dbReference>
<dbReference type="EMBL" id="DXAK01000030">
    <property type="protein sequence ID" value="HJA06664.1"/>
    <property type="molecule type" value="Genomic_DNA"/>
</dbReference>
<evidence type="ECO:0000256" key="4">
    <source>
        <dbReference type="ARBA" id="ARBA00023163"/>
    </source>
</evidence>
<reference evidence="6" key="2">
    <citation type="submission" date="2021-04" db="EMBL/GenBank/DDBJ databases">
        <authorList>
            <person name="Gilroy R."/>
        </authorList>
    </citation>
    <scope>NUCLEOTIDE SEQUENCE</scope>
    <source>
        <strain evidence="6">ChiSjej2B20-11307</strain>
    </source>
</reference>
<dbReference type="Gene3D" id="1.10.10.10">
    <property type="entry name" value="Winged helix-like DNA-binding domain superfamily/Winged helix DNA-binding domain"/>
    <property type="match status" value="1"/>
</dbReference>
<dbReference type="SUPFAM" id="SSF53850">
    <property type="entry name" value="Periplasmic binding protein-like II"/>
    <property type="match status" value="1"/>
</dbReference>
<evidence type="ECO:0000313" key="7">
    <source>
        <dbReference type="Proteomes" id="UP000824223"/>
    </source>
</evidence>
<evidence type="ECO:0000259" key="5">
    <source>
        <dbReference type="PROSITE" id="PS50931"/>
    </source>
</evidence>
<dbReference type="Pfam" id="PF03466">
    <property type="entry name" value="LysR_substrate"/>
    <property type="match status" value="1"/>
</dbReference>
<organism evidence="6 7">
    <name type="scientific">Candidatus Mediterraneibacter pullicola</name>
    <dbReference type="NCBI Taxonomy" id="2838682"/>
    <lineage>
        <taxon>Bacteria</taxon>
        <taxon>Bacillati</taxon>
        <taxon>Bacillota</taxon>
        <taxon>Clostridia</taxon>
        <taxon>Lachnospirales</taxon>
        <taxon>Lachnospiraceae</taxon>
        <taxon>Mediterraneibacter</taxon>
    </lineage>
</organism>
<protein>
    <submittedName>
        <fullName evidence="6">LysR family transcriptional regulator</fullName>
    </submittedName>
</protein>
<keyword evidence="3" id="KW-0238">DNA-binding</keyword>
<feature type="domain" description="HTH lysR-type" evidence="5">
    <location>
        <begin position="1"/>
        <end position="58"/>
    </location>
</feature>
<evidence type="ECO:0000256" key="2">
    <source>
        <dbReference type="ARBA" id="ARBA00023015"/>
    </source>
</evidence>
<dbReference type="GO" id="GO:0003700">
    <property type="term" value="F:DNA-binding transcription factor activity"/>
    <property type="evidence" value="ECO:0007669"/>
    <property type="project" value="InterPro"/>
</dbReference>
<dbReference type="Gene3D" id="3.40.190.290">
    <property type="match status" value="1"/>
</dbReference>
<accession>A0A9D2HA62</accession>
<dbReference type="AlphaFoldDB" id="A0A9D2HA62"/>
<proteinExistence type="inferred from homology"/>
<dbReference type="SUPFAM" id="SSF46785">
    <property type="entry name" value="Winged helix' DNA-binding domain"/>
    <property type="match status" value="1"/>
</dbReference>